<reference evidence="1 2" key="1">
    <citation type="submission" date="2018-06" db="EMBL/GenBank/DDBJ databases">
        <title>Comparative genomics of Bradyrhizobium nodulating Arachidis hypogaea.</title>
        <authorList>
            <person name="Li Y."/>
        </authorList>
    </citation>
    <scope>NUCLEOTIDE SEQUENCE [LARGE SCALE GENOMIC DNA]</scope>
    <source>
        <strain evidence="1 2">CCBAU 051107</strain>
    </source>
</reference>
<protein>
    <submittedName>
        <fullName evidence="1">Uncharacterized protein</fullName>
    </submittedName>
</protein>
<sequence length="73" mass="8285">MFPPFTINKTDSGRVIVRPLEDGHGIKNRVDRLCEAFGGRYVDQEEGYVMTKAGVANMEAAYVKGRESFFWLL</sequence>
<dbReference type="EMBL" id="CP030050">
    <property type="protein sequence ID" value="QOZ66344.1"/>
    <property type="molecule type" value="Genomic_DNA"/>
</dbReference>
<dbReference type="KEGG" id="barh:WN72_07915"/>
<dbReference type="AlphaFoldDB" id="A0AAE7NHY8"/>
<accession>A0AAE7NHY8</accession>
<evidence type="ECO:0000313" key="2">
    <source>
        <dbReference type="Proteomes" id="UP000594015"/>
    </source>
</evidence>
<dbReference type="Proteomes" id="UP000594015">
    <property type="component" value="Chromosome"/>
</dbReference>
<organism evidence="1 2">
    <name type="scientific">Bradyrhizobium arachidis</name>
    <dbReference type="NCBI Taxonomy" id="858423"/>
    <lineage>
        <taxon>Bacteria</taxon>
        <taxon>Pseudomonadati</taxon>
        <taxon>Pseudomonadota</taxon>
        <taxon>Alphaproteobacteria</taxon>
        <taxon>Hyphomicrobiales</taxon>
        <taxon>Nitrobacteraceae</taxon>
        <taxon>Bradyrhizobium</taxon>
    </lineage>
</organism>
<proteinExistence type="predicted"/>
<evidence type="ECO:0000313" key="1">
    <source>
        <dbReference type="EMBL" id="QOZ66344.1"/>
    </source>
</evidence>
<gene>
    <name evidence="1" type="ORF">WN72_07915</name>
</gene>
<name>A0AAE7NHY8_9BRAD</name>